<dbReference type="GO" id="GO:0006935">
    <property type="term" value="P:chemotaxis"/>
    <property type="evidence" value="ECO:0007669"/>
    <property type="project" value="UniProtKB-KW"/>
</dbReference>
<dbReference type="KEGG" id="dmm:dnm_040810"/>
<dbReference type="PANTHER" id="PTHR43693:SF1">
    <property type="entry name" value="PROTEIN PHOSPHATASE CHEZ"/>
    <property type="match status" value="1"/>
</dbReference>
<dbReference type="PANTHER" id="PTHR43693">
    <property type="entry name" value="PROTEIN PHOSPHATASE CHEZ"/>
    <property type="match status" value="1"/>
</dbReference>
<organism evidence="4 5">
    <name type="scientific">Desulfonema magnum</name>
    <dbReference type="NCBI Taxonomy" id="45655"/>
    <lineage>
        <taxon>Bacteria</taxon>
        <taxon>Pseudomonadati</taxon>
        <taxon>Thermodesulfobacteriota</taxon>
        <taxon>Desulfobacteria</taxon>
        <taxon>Desulfobacterales</taxon>
        <taxon>Desulfococcaceae</taxon>
        <taxon>Desulfonema</taxon>
    </lineage>
</organism>
<proteinExistence type="predicted"/>
<dbReference type="RefSeq" id="WP_207682986.1">
    <property type="nucleotide sequence ID" value="NZ_CP061800.1"/>
</dbReference>
<accession>A0A975BM82</accession>
<dbReference type="InterPro" id="IPR050992">
    <property type="entry name" value="CheZ_family_phosphatases"/>
</dbReference>
<evidence type="ECO:0000313" key="5">
    <source>
        <dbReference type="Proteomes" id="UP000663722"/>
    </source>
</evidence>
<dbReference type="InterPro" id="IPR007597">
    <property type="entry name" value="CheC"/>
</dbReference>
<evidence type="ECO:0000256" key="1">
    <source>
        <dbReference type="ARBA" id="ARBA00022500"/>
    </source>
</evidence>
<protein>
    <submittedName>
        <fullName evidence="4">Chemotaxis protein CheC domain-containing protein</fullName>
    </submittedName>
</protein>
<sequence length="200" mass="22383">MYDDKIIDIITEILNIGMGEAANSLSKLVNTHILIKVPDVRVMQLADIHKYISDELDASGVYMSQIFTGYAKGKAILFYPKDCSVSLLNSLCGQTDKISDLTEVEIATLNEIGNMVIGSCMAEIANVLKSKISFEFPEVTVETSGKYFQNMLKDLGKSDMVIIVKNVMCIKETDIQGYFFVMLSFEDVNHILDDLRKKMN</sequence>
<evidence type="ECO:0000259" key="3">
    <source>
        <dbReference type="Pfam" id="PF04509"/>
    </source>
</evidence>
<dbReference type="Gene3D" id="3.40.1550.10">
    <property type="entry name" value="CheC-like"/>
    <property type="match status" value="1"/>
</dbReference>
<name>A0A975BM82_9BACT</name>
<reference evidence="4" key="1">
    <citation type="journal article" date="2021" name="Microb. Physiol.">
        <title>Proteogenomic Insights into the Physiology of Marine, Sulfate-Reducing, Filamentous Desulfonema limicola and Desulfonema magnum.</title>
        <authorList>
            <person name="Schnaars V."/>
            <person name="Wohlbrand L."/>
            <person name="Scheve S."/>
            <person name="Hinrichs C."/>
            <person name="Reinhardt R."/>
            <person name="Rabus R."/>
        </authorList>
    </citation>
    <scope>NUCLEOTIDE SEQUENCE</scope>
    <source>
        <strain evidence="4">4be13</strain>
    </source>
</reference>
<dbReference type="EMBL" id="CP061800">
    <property type="protein sequence ID" value="QTA88041.1"/>
    <property type="molecule type" value="Genomic_DNA"/>
</dbReference>
<dbReference type="AlphaFoldDB" id="A0A975BM82"/>
<keyword evidence="1" id="KW-0145">Chemotaxis</keyword>
<dbReference type="Pfam" id="PF04509">
    <property type="entry name" value="CheC"/>
    <property type="match status" value="1"/>
</dbReference>
<dbReference type="InterPro" id="IPR028976">
    <property type="entry name" value="CheC-like_sf"/>
</dbReference>
<dbReference type="CDD" id="cd17910">
    <property type="entry name" value="CheC_ClassII"/>
    <property type="match status" value="1"/>
</dbReference>
<keyword evidence="5" id="KW-1185">Reference proteome</keyword>
<gene>
    <name evidence="4" type="ORF">dnm_040810</name>
</gene>
<feature type="domain" description="CheC-like protein" evidence="3">
    <location>
        <begin position="8"/>
        <end position="40"/>
    </location>
</feature>
<evidence type="ECO:0000256" key="2">
    <source>
        <dbReference type="ARBA" id="ARBA00022801"/>
    </source>
</evidence>
<dbReference type="SUPFAM" id="SSF103039">
    <property type="entry name" value="CheC-like"/>
    <property type="match status" value="1"/>
</dbReference>
<dbReference type="GO" id="GO:0016787">
    <property type="term" value="F:hydrolase activity"/>
    <property type="evidence" value="ECO:0007669"/>
    <property type="project" value="UniProtKB-KW"/>
</dbReference>
<dbReference type="Proteomes" id="UP000663722">
    <property type="component" value="Chromosome"/>
</dbReference>
<evidence type="ECO:0000313" key="4">
    <source>
        <dbReference type="EMBL" id="QTA88041.1"/>
    </source>
</evidence>
<keyword evidence="2" id="KW-0378">Hydrolase</keyword>